<dbReference type="EMBL" id="LAZR01007388">
    <property type="protein sequence ID" value="KKM85567.1"/>
    <property type="molecule type" value="Genomic_DNA"/>
</dbReference>
<name>A0A0F9NWA4_9ZZZZ</name>
<accession>A0A0F9NWA4</accession>
<reference evidence="1" key="1">
    <citation type="journal article" date="2015" name="Nature">
        <title>Complex archaea that bridge the gap between prokaryotes and eukaryotes.</title>
        <authorList>
            <person name="Spang A."/>
            <person name="Saw J.H."/>
            <person name="Jorgensen S.L."/>
            <person name="Zaremba-Niedzwiedzka K."/>
            <person name="Martijn J."/>
            <person name="Lind A.E."/>
            <person name="van Eijk R."/>
            <person name="Schleper C."/>
            <person name="Guy L."/>
            <person name="Ettema T.J."/>
        </authorList>
    </citation>
    <scope>NUCLEOTIDE SEQUENCE</scope>
</reference>
<comment type="caution">
    <text evidence="1">The sequence shown here is derived from an EMBL/GenBank/DDBJ whole genome shotgun (WGS) entry which is preliminary data.</text>
</comment>
<organism evidence="1">
    <name type="scientific">marine sediment metagenome</name>
    <dbReference type="NCBI Taxonomy" id="412755"/>
    <lineage>
        <taxon>unclassified sequences</taxon>
        <taxon>metagenomes</taxon>
        <taxon>ecological metagenomes</taxon>
    </lineage>
</organism>
<dbReference type="AlphaFoldDB" id="A0A0F9NWA4"/>
<evidence type="ECO:0000313" key="1">
    <source>
        <dbReference type="EMBL" id="KKM85567.1"/>
    </source>
</evidence>
<protein>
    <submittedName>
        <fullName evidence="1">Uncharacterized protein</fullName>
    </submittedName>
</protein>
<sequence>MGARERIGIDSPNTASRFPTKAVETLGDNRTLLLGEVEAQQMFFFDPAGARDLTLPATADCVGVVLFISNEANAAEVITIKDAGGSTLCTPTQNEAAILFCNGALWSGGVVATS</sequence>
<gene>
    <name evidence="1" type="ORF">LCGC14_1287740</name>
</gene>
<proteinExistence type="predicted"/>